<organism evidence="15 16">
    <name type="scientific">Elysia chlorotica</name>
    <name type="common">Eastern emerald elysia</name>
    <name type="synonym">Sea slug</name>
    <dbReference type="NCBI Taxonomy" id="188477"/>
    <lineage>
        <taxon>Eukaryota</taxon>
        <taxon>Metazoa</taxon>
        <taxon>Spiralia</taxon>
        <taxon>Lophotrochozoa</taxon>
        <taxon>Mollusca</taxon>
        <taxon>Gastropoda</taxon>
        <taxon>Heterobranchia</taxon>
        <taxon>Euthyneura</taxon>
        <taxon>Panpulmonata</taxon>
        <taxon>Sacoglossa</taxon>
        <taxon>Placobranchoidea</taxon>
        <taxon>Plakobranchidae</taxon>
        <taxon>Elysia</taxon>
    </lineage>
</organism>
<dbReference type="Pfam" id="PF07817">
    <property type="entry name" value="GLE1"/>
    <property type="match status" value="1"/>
</dbReference>
<feature type="region of interest" description="Disordered" evidence="14">
    <location>
        <begin position="155"/>
        <end position="229"/>
    </location>
</feature>
<dbReference type="GO" id="GO:0015031">
    <property type="term" value="P:protein transport"/>
    <property type="evidence" value="ECO:0007669"/>
    <property type="project" value="UniProtKB-KW"/>
</dbReference>
<dbReference type="GO" id="GO:0005737">
    <property type="term" value="C:cytoplasm"/>
    <property type="evidence" value="ECO:0007669"/>
    <property type="project" value="TreeGrafter"/>
</dbReference>
<evidence type="ECO:0000313" key="15">
    <source>
        <dbReference type="EMBL" id="RUS77866.1"/>
    </source>
</evidence>
<dbReference type="OrthoDB" id="420884at2759"/>
<evidence type="ECO:0000256" key="13">
    <source>
        <dbReference type="SAM" id="Coils"/>
    </source>
</evidence>
<feature type="compositionally biased region" description="Basic and acidic residues" evidence="14">
    <location>
        <begin position="220"/>
        <end position="229"/>
    </location>
</feature>
<evidence type="ECO:0000256" key="2">
    <source>
        <dbReference type="ARBA" id="ARBA00011056"/>
    </source>
</evidence>
<evidence type="ECO:0000256" key="7">
    <source>
        <dbReference type="ARBA" id="ARBA00023132"/>
    </source>
</evidence>
<dbReference type="Gene3D" id="1.25.40.510">
    <property type="entry name" value="GLE1-like"/>
    <property type="match status" value="1"/>
</dbReference>
<comment type="caution">
    <text evidence="15">The sequence shown here is derived from an EMBL/GenBank/DDBJ whole genome shotgun (WGS) entry which is preliminary data.</text>
</comment>
<dbReference type="GO" id="GO:0031369">
    <property type="term" value="F:translation initiation factor binding"/>
    <property type="evidence" value="ECO:0007669"/>
    <property type="project" value="TreeGrafter"/>
</dbReference>
<evidence type="ECO:0000256" key="5">
    <source>
        <dbReference type="ARBA" id="ARBA00022927"/>
    </source>
</evidence>
<keyword evidence="16" id="KW-1185">Reference proteome</keyword>
<reference evidence="15 16" key="1">
    <citation type="submission" date="2019-01" db="EMBL/GenBank/DDBJ databases">
        <title>A draft genome assembly of the solar-powered sea slug Elysia chlorotica.</title>
        <authorList>
            <person name="Cai H."/>
            <person name="Li Q."/>
            <person name="Fang X."/>
            <person name="Li J."/>
            <person name="Curtis N.E."/>
            <person name="Altenburger A."/>
            <person name="Shibata T."/>
            <person name="Feng M."/>
            <person name="Maeda T."/>
            <person name="Schwartz J.A."/>
            <person name="Shigenobu S."/>
            <person name="Lundholm N."/>
            <person name="Nishiyama T."/>
            <person name="Yang H."/>
            <person name="Hasebe M."/>
            <person name="Li S."/>
            <person name="Pierce S.K."/>
            <person name="Wang J."/>
        </authorList>
    </citation>
    <scope>NUCLEOTIDE SEQUENCE [LARGE SCALE GENOMIC DNA]</scope>
    <source>
        <strain evidence="15">EC2010</strain>
        <tissue evidence="15">Whole organism of an adult</tissue>
    </source>
</reference>
<dbReference type="STRING" id="188477.A0A3S1BD22"/>
<keyword evidence="7" id="KW-0906">Nuclear pore complex</keyword>
<gene>
    <name evidence="15" type="ORF">EGW08_014379</name>
</gene>
<evidence type="ECO:0000256" key="11">
    <source>
        <dbReference type="ARBA" id="ARBA00029983"/>
    </source>
</evidence>
<dbReference type="GO" id="GO:0000822">
    <property type="term" value="F:inositol hexakisphosphate binding"/>
    <property type="evidence" value="ECO:0007669"/>
    <property type="project" value="TreeGrafter"/>
</dbReference>
<dbReference type="GO" id="GO:0044614">
    <property type="term" value="C:nuclear pore cytoplasmic filaments"/>
    <property type="evidence" value="ECO:0007669"/>
    <property type="project" value="TreeGrafter"/>
</dbReference>
<dbReference type="Proteomes" id="UP000271974">
    <property type="component" value="Unassembled WGS sequence"/>
</dbReference>
<comment type="subcellular location">
    <subcellularLocation>
        <location evidence="1">Nucleus</location>
        <location evidence="1">Nuclear pore complex</location>
    </subcellularLocation>
</comment>
<evidence type="ECO:0000256" key="3">
    <source>
        <dbReference type="ARBA" id="ARBA00022448"/>
    </source>
</evidence>
<dbReference type="InterPro" id="IPR038506">
    <property type="entry name" value="GLE1-like_sf"/>
</dbReference>
<keyword evidence="13" id="KW-0175">Coiled coil</keyword>
<comment type="function">
    <text evidence="9">Required for the export of mRNAs containing poly(A) tails from the nucleus into the cytoplasm. May be involved in the terminal step of the mRNA transport through the nuclear pore complex (NPC).</text>
</comment>
<feature type="coiled-coil region" evidence="13">
    <location>
        <begin position="338"/>
        <end position="377"/>
    </location>
</feature>
<evidence type="ECO:0000256" key="10">
    <source>
        <dbReference type="ARBA" id="ARBA00026227"/>
    </source>
</evidence>
<keyword evidence="3" id="KW-0813">Transport</keyword>
<name>A0A3S1BD22_ELYCH</name>
<evidence type="ECO:0000256" key="1">
    <source>
        <dbReference type="ARBA" id="ARBA00004567"/>
    </source>
</evidence>
<evidence type="ECO:0000313" key="16">
    <source>
        <dbReference type="Proteomes" id="UP000271974"/>
    </source>
</evidence>
<evidence type="ECO:0000256" key="9">
    <source>
        <dbReference type="ARBA" id="ARBA00024680"/>
    </source>
</evidence>
<dbReference type="AlphaFoldDB" id="A0A3S1BD22"/>
<comment type="similarity">
    <text evidence="2">Belongs to the GLE1 family.</text>
</comment>
<dbReference type="PANTHER" id="PTHR12960:SF0">
    <property type="entry name" value="MRNA EXPORT FACTOR GLE1"/>
    <property type="match status" value="1"/>
</dbReference>
<evidence type="ECO:0000256" key="12">
    <source>
        <dbReference type="ARBA" id="ARBA00030897"/>
    </source>
</evidence>
<dbReference type="GO" id="GO:0016973">
    <property type="term" value="P:poly(A)+ mRNA export from nucleus"/>
    <property type="evidence" value="ECO:0007669"/>
    <property type="project" value="InterPro"/>
</dbReference>
<keyword evidence="8" id="KW-0539">Nucleus</keyword>
<sequence length="705" mass="79981">MSVTEALRTTPKGRLKYSREINNVKLEGELIQVSPPPLSRHHEEKESSKLNLSFGLHCNDFNKLVEGESNSTLKEGSSNNQNEICQVPDKSVISPNSNGLVTSPGLARNKQSQSPKGEEILWPAVSPSLLNALQMNNILHIQEVFESRAKISLSKRRRKYEEHNSKMVHLESNSREDTRRKMEHLHEKRQSSIERKQQVQRAEVDKNLQSLKESHKRHKEKIDSKQKEIEQKRLDLEKEQQKKQEELERRHQVLKSLMAQVLESGSKFTQIYETFEHRNLFPEVMAKFKAAVDKATTRLPVKMQQAVQSGNITDELVAEFQDNVGKMKTTLLLITKQVEEISNRLKEAADMKKQEEAKQAEDLAKAENAKKQEAAAAQDCGVQALSYALQERKANFELLAQVEASINGFVTNSNPQMKQYRFDLQRAVNTPINAISGVDSHHLRDKLHRLVALLRGEEVKVSGRSVRADRTPEARLFCQNLVAKMLVRKGEEQVSSLHESAFPIAAVLLGVWCEFEIVGKLFLAHLTARCPYVLPYYHTCQEGETSADYHRALGYKVEDDGTVEEQDKFLRRMSGLMRLYCACLVTRPPPPTPGGAAPRSPLHPQGLEHAWMWLARTMDQAPHPDATATLTLDVVSVCGHQLLRRYSVQFIKLVYLLYKHFLPKLREVAVTSATLGRLESFLEVALRSGRIAEPDGVLSPGFWSH</sequence>
<dbReference type="EMBL" id="RQTK01000546">
    <property type="protein sequence ID" value="RUS77866.1"/>
    <property type="molecule type" value="Genomic_DNA"/>
</dbReference>
<evidence type="ECO:0000256" key="6">
    <source>
        <dbReference type="ARBA" id="ARBA00023010"/>
    </source>
</evidence>
<dbReference type="PANTHER" id="PTHR12960">
    <property type="entry name" value="GLE-1-RELATED"/>
    <property type="match status" value="1"/>
</dbReference>
<proteinExistence type="inferred from homology"/>
<keyword evidence="5" id="KW-0653">Protein transport</keyword>
<protein>
    <recommendedName>
        <fullName evidence="10">mRNA export factor GLE1</fullName>
    </recommendedName>
    <alternativeName>
        <fullName evidence="12">GLE1 RNA export mediator</fullName>
    </alternativeName>
    <alternativeName>
        <fullName evidence="11">Nucleoporin GLE1</fullName>
    </alternativeName>
</protein>
<dbReference type="InterPro" id="IPR012476">
    <property type="entry name" value="GLE1"/>
</dbReference>
<accession>A0A3S1BD22</accession>
<keyword evidence="6" id="KW-0811">Translocation</keyword>
<evidence type="ECO:0000256" key="14">
    <source>
        <dbReference type="SAM" id="MobiDB-lite"/>
    </source>
</evidence>
<evidence type="ECO:0000256" key="8">
    <source>
        <dbReference type="ARBA" id="ARBA00023242"/>
    </source>
</evidence>
<dbReference type="GO" id="GO:0005543">
    <property type="term" value="F:phospholipid binding"/>
    <property type="evidence" value="ECO:0007669"/>
    <property type="project" value="TreeGrafter"/>
</dbReference>
<feature type="compositionally biased region" description="Basic and acidic residues" evidence="14">
    <location>
        <begin position="159"/>
        <end position="206"/>
    </location>
</feature>
<keyword evidence="4" id="KW-0509">mRNA transport</keyword>
<feature type="region of interest" description="Disordered" evidence="14">
    <location>
        <begin position="88"/>
        <end position="115"/>
    </location>
</feature>
<evidence type="ECO:0000256" key="4">
    <source>
        <dbReference type="ARBA" id="ARBA00022816"/>
    </source>
</evidence>